<comment type="caution">
    <text evidence="2">The sequence shown here is derived from an EMBL/GenBank/DDBJ whole genome shotgun (WGS) entry which is preliminary data.</text>
</comment>
<organism evidence="2 3">
    <name type="scientific">Pseudoalteromonas rubra</name>
    <dbReference type="NCBI Taxonomy" id="43658"/>
    <lineage>
        <taxon>Bacteria</taxon>
        <taxon>Pseudomonadati</taxon>
        <taxon>Pseudomonadota</taxon>
        <taxon>Gammaproteobacteria</taxon>
        <taxon>Alteromonadales</taxon>
        <taxon>Pseudoalteromonadaceae</taxon>
        <taxon>Pseudoalteromonas</taxon>
    </lineage>
</organism>
<sequence length="166" mass="19715">MPDTEERAEKASEITYQNTKKQETTRESKHKNQLKIKKTHHFKAEKTESTLSPKTTQKLKYKNTQSRHFKIKIRKITEAFDIWKVHHLLHWLPLWFFTHPNHTKETDSFVRLTLEATRPITPKKQESCEVSLLSDRLNNVLLCSLYGINPQLRNFQLRLRHCLGLA</sequence>
<gene>
    <name evidence="2" type="ORF">AC626_14700</name>
</gene>
<evidence type="ECO:0000313" key="3">
    <source>
        <dbReference type="Proteomes" id="UP000036850"/>
    </source>
</evidence>
<proteinExistence type="predicted"/>
<dbReference type="PATRIC" id="fig|43658.6.peg.779"/>
<evidence type="ECO:0000256" key="1">
    <source>
        <dbReference type="SAM" id="MobiDB-lite"/>
    </source>
</evidence>
<accession>A0A0L0ER07</accession>
<protein>
    <submittedName>
        <fullName evidence="2">Uncharacterized protein</fullName>
    </submittedName>
</protein>
<dbReference type="EMBL" id="LFZX01000116">
    <property type="protein sequence ID" value="KNC66810.1"/>
    <property type="molecule type" value="Genomic_DNA"/>
</dbReference>
<feature type="region of interest" description="Disordered" evidence="1">
    <location>
        <begin position="1"/>
        <end position="35"/>
    </location>
</feature>
<dbReference type="Proteomes" id="UP000036850">
    <property type="component" value="Unassembled WGS sequence"/>
</dbReference>
<reference evidence="3" key="1">
    <citation type="submission" date="2015-07" db="EMBL/GenBank/DDBJ databases">
        <title>Draft genome sequence of a Pseudoalteromonas rubra strain, OCN096, isolated from Kaneohe Bay, Oahu, Hawaii.</title>
        <authorList>
            <person name="Beurmann S."/>
            <person name="Ushijima B."/>
            <person name="Belcaid M."/>
            <person name="Callahan S.M."/>
            <person name="Aeby G.S."/>
        </authorList>
    </citation>
    <scope>NUCLEOTIDE SEQUENCE [LARGE SCALE GENOMIC DNA]</scope>
    <source>
        <strain evidence="3">OCN096</strain>
    </source>
</reference>
<name>A0A0L0ER07_9GAMM</name>
<evidence type="ECO:0000313" key="2">
    <source>
        <dbReference type="EMBL" id="KNC66810.1"/>
    </source>
</evidence>
<feature type="compositionally biased region" description="Basic and acidic residues" evidence="1">
    <location>
        <begin position="1"/>
        <end position="12"/>
    </location>
</feature>
<dbReference type="AlphaFoldDB" id="A0A0L0ER07"/>